<gene>
    <name evidence="1" type="ORF">CBYS24578_00011734</name>
</gene>
<evidence type="ECO:0000313" key="1">
    <source>
        <dbReference type="EMBL" id="CAG9974202.1"/>
    </source>
</evidence>
<keyword evidence="2" id="KW-1185">Reference proteome</keyword>
<accession>A0A9N9XWU3</accession>
<reference evidence="2" key="1">
    <citation type="submission" date="2019-06" db="EMBL/GenBank/DDBJ databases">
        <authorList>
            <person name="Broberg M."/>
        </authorList>
    </citation>
    <scope>NUCLEOTIDE SEQUENCE [LARGE SCALE GENOMIC DNA]</scope>
</reference>
<protein>
    <submittedName>
        <fullName evidence="1">Uncharacterized protein</fullName>
    </submittedName>
</protein>
<name>A0A9N9XWU3_9HYPO</name>
<reference evidence="1 2" key="2">
    <citation type="submission" date="2021-10" db="EMBL/GenBank/DDBJ databases">
        <authorList>
            <person name="Piombo E."/>
        </authorList>
    </citation>
    <scope>NUCLEOTIDE SEQUENCE [LARGE SCALE GENOMIC DNA]</scope>
</reference>
<dbReference type="OrthoDB" id="2988116at2759"/>
<proteinExistence type="predicted"/>
<dbReference type="EMBL" id="CABFNO020001247">
    <property type="protein sequence ID" value="CAG9974202.1"/>
    <property type="molecule type" value="Genomic_DNA"/>
</dbReference>
<sequence>MPITFDDKHGGRVPVARQNEAMKVLKKAVSAKDLAKWPYCHISFGDGGSFTYRCFSSAQKKIGQQGPAGAGKI</sequence>
<organism evidence="1 2">
    <name type="scientific">Clonostachys byssicola</name>
    <dbReference type="NCBI Taxonomy" id="160290"/>
    <lineage>
        <taxon>Eukaryota</taxon>
        <taxon>Fungi</taxon>
        <taxon>Dikarya</taxon>
        <taxon>Ascomycota</taxon>
        <taxon>Pezizomycotina</taxon>
        <taxon>Sordariomycetes</taxon>
        <taxon>Hypocreomycetidae</taxon>
        <taxon>Hypocreales</taxon>
        <taxon>Bionectriaceae</taxon>
        <taxon>Clonostachys</taxon>
    </lineage>
</organism>
<dbReference type="AlphaFoldDB" id="A0A9N9XWU3"/>
<dbReference type="Proteomes" id="UP000754883">
    <property type="component" value="Unassembled WGS sequence"/>
</dbReference>
<comment type="caution">
    <text evidence="1">The sequence shown here is derived from an EMBL/GenBank/DDBJ whole genome shotgun (WGS) entry which is preliminary data.</text>
</comment>
<evidence type="ECO:0000313" key="2">
    <source>
        <dbReference type="Proteomes" id="UP000754883"/>
    </source>
</evidence>